<feature type="domain" description="SusD-like N-terminal" evidence="7">
    <location>
        <begin position="22"/>
        <end position="216"/>
    </location>
</feature>
<dbReference type="GO" id="GO:0009279">
    <property type="term" value="C:cell outer membrane"/>
    <property type="evidence" value="ECO:0007669"/>
    <property type="project" value="UniProtKB-SubCell"/>
</dbReference>
<proteinExistence type="inferred from homology"/>
<evidence type="ECO:0000259" key="7">
    <source>
        <dbReference type="Pfam" id="PF14322"/>
    </source>
</evidence>
<dbReference type="Pfam" id="PF07980">
    <property type="entry name" value="SusD_RagB"/>
    <property type="match status" value="1"/>
</dbReference>
<dbReference type="SUPFAM" id="SSF48452">
    <property type="entry name" value="TPR-like"/>
    <property type="match status" value="1"/>
</dbReference>
<dbReference type="PROSITE" id="PS51257">
    <property type="entry name" value="PROKAR_LIPOPROTEIN"/>
    <property type="match status" value="1"/>
</dbReference>
<gene>
    <name evidence="8" type="ORF">SAMN05660862_0680</name>
</gene>
<keyword evidence="4" id="KW-0472">Membrane</keyword>
<evidence type="ECO:0000256" key="1">
    <source>
        <dbReference type="ARBA" id="ARBA00004442"/>
    </source>
</evidence>
<comment type="similarity">
    <text evidence="2">Belongs to the SusD family.</text>
</comment>
<evidence type="ECO:0000256" key="5">
    <source>
        <dbReference type="ARBA" id="ARBA00023237"/>
    </source>
</evidence>
<keyword evidence="3" id="KW-0732">Signal</keyword>
<evidence type="ECO:0000313" key="8">
    <source>
        <dbReference type="EMBL" id="SMG12357.1"/>
    </source>
</evidence>
<dbReference type="InterPro" id="IPR012944">
    <property type="entry name" value="SusD_RagB_dom"/>
</dbReference>
<keyword evidence="9" id="KW-1185">Reference proteome</keyword>
<organism evidence="8 9">
    <name type="scientific">Sphingobacterium psychroaquaticum</name>
    <dbReference type="NCBI Taxonomy" id="561061"/>
    <lineage>
        <taxon>Bacteria</taxon>
        <taxon>Pseudomonadati</taxon>
        <taxon>Bacteroidota</taxon>
        <taxon>Sphingobacteriia</taxon>
        <taxon>Sphingobacteriales</taxon>
        <taxon>Sphingobacteriaceae</taxon>
        <taxon>Sphingobacterium</taxon>
    </lineage>
</organism>
<dbReference type="AlphaFoldDB" id="A0A1X7ID36"/>
<dbReference type="Gene3D" id="1.25.40.390">
    <property type="match status" value="1"/>
</dbReference>
<feature type="domain" description="RagB/SusD" evidence="6">
    <location>
        <begin position="315"/>
        <end position="444"/>
    </location>
</feature>
<dbReference type="InterPro" id="IPR011990">
    <property type="entry name" value="TPR-like_helical_dom_sf"/>
</dbReference>
<dbReference type="Proteomes" id="UP000192980">
    <property type="component" value="Unassembled WGS sequence"/>
</dbReference>
<dbReference type="CDD" id="cd08977">
    <property type="entry name" value="SusD"/>
    <property type="match status" value="1"/>
</dbReference>
<comment type="subcellular location">
    <subcellularLocation>
        <location evidence="1">Cell outer membrane</location>
    </subcellularLocation>
</comment>
<keyword evidence="5" id="KW-0998">Cell outer membrane</keyword>
<evidence type="ECO:0000313" key="9">
    <source>
        <dbReference type="Proteomes" id="UP000192980"/>
    </source>
</evidence>
<evidence type="ECO:0000256" key="3">
    <source>
        <dbReference type="ARBA" id="ARBA00022729"/>
    </source>
</evidence>
<dbReference type="STRING" id="561061.SAMN05660862_0680"/>
<name>A0A1X7ID36_9SPHI</name>
<dbReference type="EMBL" id="FXAU01000001">
    <property type="protein sequence ID" value="SMG12357.1"/>
    <property type="molecule type" value="Genomic_DNA"/>
</dbReference>
<dbReference type="RefSeq" id="WP_085471538.1">
    <property type="nucleotide sequence ID" value="NZ_FXAU01000001.1"/>
</dbReference>
<dbReference type="OrthoDB" id="621570at2"/>
<accession>A0A1X7ID36</accession>
<evidence type="ECO:0000256" key="4">
    <source>
        <dbReference type="ARBA" id="ARBA00023136"/>
    </source>
</evidence>
<dbReference type="InterPro" id="IPR033985">
    <property type="entry name" value="SusD-like_N"/>
</dbReference>
<reference evidence="8 9" key="1">
    <citation type="submission" date="2017-04" db="EMBL/GenBank/DDBJ databases">
        <authorList>
            <person name="Afonso C.L."/>
            <person name="Miller P.J."/>
            <person name="Scott M.A."/>
            <person name="Spackman E."/>
            <person name="Goraichik I."/>
            <person name="Dimitrov K.M."/>
            <person name="Suarez D.L."/>
            <person name="Swayne D.E."/>
        </authorList>
    </citation>
    <scope>NUCLEOTIDE SEQUENCE [LARGE SCALE GENOMIC DNA]</scope>
    <source>
        <strain evidence="8 9">DSM 22418</strain>
    </source>
</reference>
<dbReference type="Pfam" id="PF14322">
    <property type="entry name" value="SusD-like_3"/>
    <property type="match status" value="1"/>
</dbReference>
<evidence type="ECO:0000259" key="6">
    <source>
        <dbReference type="Pfam" id="PF07980"/>
    </source>
</evidence>
<evidence type="ECO:0000256" key="2">
    <source>
        <dbReference type="ARBA" id="ARBA00006275"/>
    </source>
</evidence>
<sequence length="445" mass="49543">MKKSTLYITLLVTSALFTSCEKWLDVGNPKDAVETKVVFQDVSGLQAAIAGMYNAGNANSIGMLSLNNGMQADDLSATVAGYDPYKNNSLVSNDESVGTTWSDLYVGVYRSTAIIEGVPAAPFLETVKNQAMGEAFFIRALSYFYLVNLYGDVPLVLSTHIEETELAPRTAKETVYKQIVSDLEKAVELLPVEYPAKKRDRANKWAATALLARVKLYLGDYPEAERLASQVIDQSSTYILSENLNTVFGKNTSVDAIFAFDVSYAGYTTPGLNSVPTPGTVPSIIIHPTLLSLYEEKDARKAAWIGTSAGYPFMHKYKVRTGVGDEFDVVLRISEQYFIRAEARVYLNNLSGAEADVNKIRKRAKVDDIAMASKDQALASIADERRRELFGEWSHRWFDLKRTNKVSAVIGALKPEYWQDTDALYPIPRRERQMNFNLTQNEGYD</sequence>
<protein>
    <submittedName>
        <fullName evidence="8">SusD family protein</fullName>
    </submittedName>
</protein>